<organism evidence="1 2">
    <name type="scientific">Azospirillum thiophilum</name>
    <dbReference type="NCBI Taxonomy" id="528244"/>
    <lineage>
        <taxon>Bacteria</taxon>
        <taxon>Pseudomonadati</taxon>
        <taxon>Pseudomonadota</taxon>
        <taxon>Alphaproteobacteria</taxon>
        <taxon>Rhodospirillales</taxon>
        <taxon>Azospirillaceae</taxon>
        <taxon>Azospirillum</taxon>
    </lineage>
</organism>
<proteinExistence type="predicted"/>
<keyword evidence="2" id="KW-1185">Reference proteome</keyword>
<protein>
    <submittedName>
        <fullName evidence="1">Uncharacterized protein</fullName>
    </submittedName>
</protein>
<dbReference type="Proteomes" id="UP000069935">
    <property type="component" value="Chromosome 3"/>
</dbReference>
<dbReference type="Pfam" id="PF13692">
    <property type="entry name" value="Glyco_trans_1_4"/>
    <property type="match status" value="1"/>
</dbReference>
<reference evidence="1 2" key="2">
    <citation type="journal article" date="2016" name="Genome Announc.">
        <title>Complete Genome Sequence of a Strain of Azospirillum thiophilum Isolated from a Sulfide Spring.</title>
        <authorList>
            <person name="Fomenkov A."/>
            <person name="Vincze T."/>
            <person name="Grabovich M."/>
            <person name="Anton B.P."/>
            <person name="Dubinina G."/>
            <person name="Orlova M."/>
            <person name="Belousova E."/>
            <person name="Roberts R.J."/>
        </authorList>
    </citation>
    <scope>NUCLEOTIDE SEQUENCE [LARGE SCALE GENOMIC DNA]</scope>
    <source>
        <strain evidence="1 2">BV-S</strain>
    </source>
</reference>
<dbReference type="KEGG" id="ati:AL072_19600"/>
<sequence>MVFASVSHSASARNVFSCIARRLPPNAGLHRHRRWQYTRRGCPKRKRSRMPEPVPSDRMTEAAAALMVFLTDRQFDAGKINRFSMLCDGLRRSLDQDSRLGLADLLEREAPANDTVRLRSVLFLLTGDLYHYERILHYLMLGADSADPAVLHYTHWCLSRQLFLGVATGDKLASFVPCDLFRYYTSMVRSVARRWGLTPPRTTLRDGPIRRVAVVTNQFTNQGHQPTRDCFDFAARMQDEFGLDVAIINCNALPTRVENVFIPPMIAEVAADLEGVFALKMFGRQVKVASFTGPAFSQDKLRLIVEAIDGYDPDLIVSFGGSNIVADLFADVGARPVVALPTSSGITLSLAPIVLGFEERDHTQAISPLYRAPFARRFRPFTFGYTLPPSDGVRADTGFPDGTPLFAVVGTRLDEEVTGEVLGLFDDILDRCPGAGLVFAGEARELQARLAPLRNHGRMRCLGHVLDIRALYRRCHVFLNPPRQGGGGGAAFALAEGVPVVTYGWGDGASVSGPGFSVADRAAFVARATLLMTDTEAREAAAAAARARFAEIGDRHRCVERLLAYGEEARSLHRAGRNGP</sequence>
<evidence type="ECO:0000313" key="2">
    <source>
        <dbReference type="Proteomes" id="UP000069935"/>
    </source>
</evidence>
<dbReference type="AlphaFoldDB" id="A0AAC8ZVC8"/>
<evidence type="ECO:0000313" key="1">
    <source>
        <dbReference type="EMBL" id="ALG73282.1"/>
    </source>
</evidence>
<accession>A0AAC8ZVC8</accession>
<name>A0AAC8ZVC8_9PROT</name>
<dbReference type="Gene3D" id="3.40.50.2000">
    <property type="entry name" value="Glycogen Phosphorylase B"/>
    <property type="match status" value="1"/>
</dbReference>
<gene>
    <name evidence="1" type="ORF">AL072_19600</name>
</gene>
<dbReference type="EMBL" id="CP012403">
    <property type="protein sequence ID" value="ALG73282.1"/>
    <property type="molecule type" value="Genomic_DNA"/>
</dbReference>
<reference evidence="2" key="1">
    <citation type="submission" date="2015-12" db="EMBL/GenBank/DDBJ databases">
        <title>Complete Genome Sequence of Azospirillum thiophilum BV-S.</title>
        <authorList>
            <person name="Fomenkov A."/>
            <person name="Vincze T."/>
            <person name="Grabovich M."/>
            <person name="Dubinina G."/>
            <person name="Orlova M."/>
            <person name="Belousova E."/>
            <person name="Roberts R.J."/>
        </authorList>
    </citation>
    <scope>NUCLEOTIDE SEQUENCE [LARGE SCALE GENOMIC DNA]</scope>
    <source>
        <strain evidence="2">BV-S</strain>
    </source>
</reference>
<dbReference type="SUPFAM" id="SSF53756">
    <property type="entry name" value="UDP-Glycosyltransferase/glycogen phosphorylase"/>
    <property type="match status" value="1"/>
</dbReference>